<sequence>MSTCFLCRTVVSLTNVGQMFEISRTRVHFLQNTQLLMLRSFSSPKQHSFTVSYLMNSCGLSPESALSASRKIQFETPERADSVLTLLRNYGCTNTHISKIVSRYPVLLTANPEKTLLPKLEFFCSVGFSGPDLASIVVAGPQILKRSLENHVIPSYNFLKSVLMVNKNIVRALNKSYWLHGQSLQNIMAPNIAILKEIGVPMSNISFLVTCHPGAVSQNKEKFSRSVKMVIEMGFDPLRVPFVKAVQVIMEMGESMWGHKMEVYRRWGLKDDEIMLMFRLDPLCMKSSEKKIMSVMDFLVNKMGWKPAAIARYPTVFLRSLEKKIIPWCSVVKVLQMKGLVKKDLCLSFLGSNEKNFLNRFMVKYEQDVPELLNVYQGKIGILELGFMSEGMM</sequence>
<keyword evidence="3" id="KW-0809">Transit peptide</keyword>
<evidence type="ECO:0000256" key="3">
    <source>
        <dbReference type="ARBA" id="ARBA00022946"/>
    </source>
</evidence>
<dbReference type="Proteomes" id="UP001168098">
    <property type="component" value="Unassembled WGS sequence"/>
</dbReference>
<dbReference type="Pfam" id="PF02536">
    <property type="entry name" value="mTERF"/>
    <property type="match status" value="1"/>
</dbReference>
<dbReference type="GO" id="GO:0006353">
    <property type="term" value="P:DNA-templated transcription termination"/>
    <property type="evidence" value="ECO:0007669"/>
    <property type="project" value="UniProtKB-KW"/>
</dbReference>
<organism evidence="4 5">
    <name type="scientific">Vitis rotundifolia</name>
    <name type="common">Muscadine grape</name>
    <dbReference type="NCBI Taxonomy" id="103349"/>
    <lineage>
        <taxon>Eukaryota</taxon>
        <taxon>Viridiplantae</taxon>
        <taxon>Streptophyta</taxon>
        <taxon>Embryophyta</taxon>
        <taxon>Tracheophyta</taxon>
        <taxon>Spermatophyta</taxon>
        <taxon>Magnoliopsida</taxon>
        <taxon>eudicotyledons</taxon>
        <taxon>Gunneridae</taxon>
        <taxon>Pentapetalae</taxon>
        <taxon>rosids</taxon>
        <taxon>Vitales</taxon>
        <taxon>Vitaceae</taxon>
        <taxon>Viteae</taxon>
        <taxon>Vitis</taxon>
    </lineage>
</organism>
<dbReference type="SMART" id="SM00733">
    <property type="entry name" value="Mterf"/>
    <property type="match status" value="6"/>
</dbReference>
<keyword evidence="2" id="KW-0805">Transcription regulation</keyword>
<keyword evidence="2" id="KW-0804">Transcription</keyword>
<dbReference type="PANTHER" id="PTHR13068:SF133">
    <property type="entry name" value="MITOCHONDRIAL TRANSCRIPTION TERMINATION FACTOR FAMILY PROTEIN"/>
    <property type="match status" value="1"/>
</dbReference>
<keyword evidence="2" id="KW-0806">Transcription termination</keyword>
<dbReference type="EMBL" id="JARBHA010000007">
    <property type="protein sequence ID" value="KAJ9696412.1"/>
    <property type="molecule type" value="Genomic_DNA"/>
</dbReference>
<dbReference type="GO" id="GO:0003676">
    <property type="term" value="F:nucleic acid binding"/>
    <property type="evidence" value="ECO:0007669"/>
    <property type="project" value="InterPro"/>
</dbReference>
<reference evidence="4 5" key="1">
    <citation type="journal article" date="2023" name="BMC Biotechnol.">
        <title>Vitis rotundifolia cv Carlos genome sequencing.</title>
        <authorList>
            <person name="Huff M."/>
            <person name="Hulse-Kemp A."/>
            <person name="Scheffler B."/>
            <person name="Youngblood R."/>
            <person name="Simpson S."/>
            <person name="Babiker E."/>
            <person name="Staton M."/>
        </authorList>
    </citation>
    <scope>NUCLEOTIDE SEQUENCE [LARGE SCALE GENOMIC DNA]</scope>
    <source>
        <tissue evidence="4">Leaf</tissue>
    </source>
</reference>
<proteinExistence type="inferred from homology"/>
<dbReference type="Gene3D" id="1.25.70.10">
    <property type="entry name" value="Transcription termination factor 3, mitochondrial"/>
    <property type="match status" value="1"/>
</dbReference>
<evidence type="ECO:0000313" key="4">
    <source>
        <dbReference type="EMBL" id="KAJ9696412.1"/>
    </source>
</evidence>
<protein>
    <submittedName>
        <fullName evidence="4">Uncharacterized protein</fullName>
    </submittedName>
</protein>
<dbReference type="FunFam" id="1.25.70.10:FF:000001">
    <property type="entry name" value="Mitochondrial transcription termination factor-like"/>
    <property type="match status" value="1"/>
</dbReference>
<name>A0AA39DWC4_VITRO</name>
<accession>A0AA39DWC4</accession>
<gene>
    <name evidence="4" type="ORF">PVL29_008567</name>
</gene>
<evidence type="ECO:0000256" key="2">
    <source>
        <dbReference type="ARBA" id="ARBA00022472"/>
    </source>
</evidence>
<dbReference type="InterPro" id="IPR003690">
    <property type="entry name" value="MTERF"/>
</dbReference>
<comment type="similarity">
    <text evidence="1">Belongs to the mTERF family.</text>
</comment>
<dbReference type="InterPro" id="IPR038538">
    <property type="entry name" value="MTERF_sf"/>
</dbReference>
<evidence type="ECO:0000313" key="5">
    <source>
        <dbReference type="Proteomes" id="UP001168098"/>
    </source>
</evidence>
<evidence type="ECO:0000256" key="1">
    <source>
        <dbReference type="ARBA" id="ARBA00007692"/>
    </source>
</evidence>
<dbReference type="PANTHER" id="PTHR13068">
    <property type="entry name" value="CGI-12 PROTEIN-RELATED"/>
    <property type="match status" value="1"/>
</dbReference>
<keyword evidence="5" id="KW-1185">Reference proteome</keyword>
<dbReference type="AlphaFoldDB" id="A0AA39DWC4"/>
<comment type="caution">
    <text evidence="4">The sequence shown here is derived from an EMBL/GenBank/DDBJ whole genome shotgun (WGS) entry which is preliminary data.</text>
</comment>